<dbReference type="AlphaFoldDB" id="A0A7G9T4Q4"/>
<protein>
    <submittedName>
        <fullName evidence="1">Uncharacterized protein</fullName>
    </submittedName>
</protein>
<reference evidence="1 2" key="1">
    <citation type="submission" date="2020-08" db="EMBL/GenBank/DDBJ databases">
        <title>Genome sequence of Weissella diestrammenae KACC 16890T.</title>
        <authorList>
            <person name="Hyun D.-W."/>
            <person name="Bae J.-W."/>
        </authorList>
    </citation>
    <scope>NUCLEOTIDE SEQUENCE [LARGE SCALE GENOMIC DNA]</scope>
    <source>
        <strain evidence="1 2">KACC 16890</strain>
    </source>
</reference>
<accession>A0A7G9T4Q4</accession>
<dbReference type="RefSeq" id="WP_187528914.1">
    <property type="nucleotide sequence ID" value="NZ_CP060724.1"/>
</dbReference>
<keyword evidence="2" id="KW-1185">Reference proteome</keyword>
<sequence length="58" mass="6448">MVYNVLTAFKDKLDGKIYYPGDKYTGKKTKARIADLTSSEYELADGTLGPFIEPVDAE</sequence>
<organism evidence="1 2">
    <name type="scientific">Weissella diestrammenae</name>
    <dbReference type="NCBI Taxonomy" id="1162633"/>
    <lineage>
        <taxon>Bacteria</taxon>
        <taxon>Bacillati</taxon>
        <taxon>Bacillota</taxon>
        <taxon>Bacilli</taxon>
        <taxon>Lactobacillales</taxon>
        <taxon>Lactobacillaceae</taxon>
        <taxon>Weissella</taxon>
    </lineage>
</organism>
<name>A0A7G9T4Q4_9LACO</name>
<gene>
    <name evidence="1" type="ORF">H9L19_06810</name>
</gene>
<dbReference type="Proteomes" id="UP000515800">
    <property type="component" value="Chromosome"/>
</dbReference>
<dbReference type="KEGG" id="wdi:H9L19_06810"/>
<evidence type="ECO:0000313" key="2">
    <source>
        <dbReference type="Proteomes" id="UP000515800"/>
    </source>
</evidence>
<dbReference type="EMBL" id="CP060724">
    <property type="protein sequence ID" value="QNN75079.1"/>
    <property type="molecule type" value="Genomic_DNA"/>
</dbReference>
<proteinExistence type="predicted"/>
<evidence type="ECO:0000313" key="1">
    <source>
        <dbReference type="EMBL" id="QNN75079.1"/>
    </source>
</evidence>